<gene>
    <name evidence="2" type="ORF">FD20_GL000422</name>
</gene>
<dbReference type="EMBL" id="AZEG01000012">
    <property type="protein sequence ID" value="KRL37390.1"/>
    <property type="molecule type" value="Genomic_DNA"/>
</dbReference>
<dbReference type="InterPro" id="IPR036013">
    <property type="entry name" value="Band_7/SPFH_dom_sf"/>
</dbReference>
<reference evidence="2 3" key="1">
    <citation type="journal article" date="2015" name="Genome Announc.">
        <title>Expanding the biotechnology potential of lactobacilli through comparative genomics of 213 strains and associated genera.</title>
        <authorList>
            <person name="Sun Z."/>
            <person name="Harris H.M."/>
            <person name="McCann A."/>
            <person name="Guo C."/>
            <person name="Argimon S."/>
            <person name="Zhang W."/>
            <person name="Yang X."/>
            <person name="Jeffery I.B."/>
            <person name="Cooney J.C."/>
            <person name="Kagawa T.F."/>
            <person name="Liu W."/>
            <person name="Song Y."/>
            <person name="Salvetti E."/>
            <person name="Wrobel A."/>
            <person name="Rasinkangas P."/>
            <person name="Parkhill J."/>
            <person name="Rea M.C."/>
            <person name="O'Sullivan O."/>
            <person name="Ritari J."/>
            <person name="Douillard F.P."/>
            <person name="Paul Ross R."/>
            <person name="Yang R."/>
            <person name="Briner A.E."/>
            <person name="Felis G.E."/>
            <person name="de Vos W.M."/>
            <person name="Barrangou R."/>
            <person name="Klaenhammer T.R."/>
            <person name="Caufield P.W."/>
            <person name="Cui Y."/>
            <person name="Zhang H."/>
            <person name="O'Toole P.W."/>
        </authorList>
    </citation>
    <scope>NUCLEOTIDE SEQUENCE [LARGE SCALE GENOMIC DNA]</scope>
    <source>
        <strain evidence="2 3">DSM 19971</strain>
    </source>
</reference>
<dbReference type="SMART" id="SM00244">
    <property type="entry name" value="PHB"/>
    <property type="match status" value="1"/>
</dbReference>
<dbReference type="InterPro" id="IPR001107">
    <property type="entry name" value="Band_7"/>
</dbReference>
<feature type="domain" description="Band 7" evidence="1">
    <location>
        <begin position="16"/>
        <end position="173"/>
    </location>
</feature>
<keyword evidence="3" id="KW-1185">Reference proteome</keyword>
<dbReference type="Pfam" id="PF01145">
    <property type="entry name" value="Band_7"/>
    <property type="match status" value="1"/>
</dbReference>
<dbReference type="PANTHER" id="PTHR43327">
    <property type="entry name" value="STOMATIN-LIKE PROTEIN 2, MITOCHONDRIAL"/>
    <property type="match status" value="1"/>
</dbReference>
<accession>A0A0R1PYM2</accession>
<dbReference type="AlphaFoldDB" id="A0A0R1PYM2"/>
<dbReference type="PANTHER" id="PTHR43327:SF10">
    <property type="entry name" value="STOMATIN-LIKE PROTEIN 2, MITOCHONDRIAL"/>
    <property type="match status" value="1"/>
</dbReference>
<dbReference type="PRINTS" id="PR00721">
    <property type="entry name" value="STOMATIN"/>
</dbReference>
<protein>
    <recommendedName>
        <fullName evidence="1">Band 7 domain-containing protein</fullName>
    </recommendedName>
</protein>
<dbReference type="PATRIC" id="fig|1423812.3.peg.441"/>
<dbReference type="InterPro" id="IPR001972">
    <property type="entry name" value="Stomatin_HflK_fam"/>
</dbReference>
<sequence>MNFDRVWRNKGDFILFGVKIVQQNCQGLVETLGKYRRNVEAGLHFYIPLAQRIRSVNLAMRPLQLSQYSVITKDNADIKASVTLNYHVTDAQKYTYENTDSVESMAQLVRGHLRDIIGRLDLTDALGSTSKINADLAAAIGDLTNVYGINVDRVNIDELTPSTAIQEAMDKQLTADRERIATIAKAQGQAQNIKLTTDAQNRALIETAQAQAQATKTRADAESYRINKIQDSLRDVNGNYFKDQSIHAFEGLANSNTNLVVLSKDEMTTLGQVPVIKKMLDQESK</sequence>
<organism evidence="2 3">
    <name type="scientific">Liquorilactobacillus uvarum DSM 19971</name>
    <dbReference type="NCBI Taxonomy" id="1423812"/>
    <lineage>
        <taxon>Bacteria</taxon>
        <taxon>Bacillati</taxon>
        <taxon>Bacillota</taxon>
        <taxon>Bacilli</taxon>
        <taxon>Lactobacillales</taxon>
        <taxon>Lactobacillaceae</taxon>
        <taxon>Liquorilactobacillus</taxon>
    </lineage>
</organism>
<dbReference type="CDD" id="cd08829">
    <property type="entry name" value="SPFH_paraslipin"/>
    <property type="match status" value="1"/>
</dbReference>
<dbReference type="Gene3D" id="3.30.479.30">
    <property type="entry name" value="Band 7 domain"/>
    <property type="match status" value="1"/>
</dbReference>
<dbReference type="SUPFAM" id="SSF117892">
    <property type="entry name" value="Band 7/SPFH domain"/>
    <property type="match status" value="1"/>
</dbReference>
<dbReference type="InterPro" id="IPR050710">
    <property type="entry name" value="Band7/mec-2_domain"/>
</dbReference>
<dbReference type="GO" id="GO:0016020">
    <property type="term" value="C:membrane"/>
    <property type="evidence" value="ECO:0007669"/>
    <property type="project" value="InterPro"/>
</dbReference>
<comment type="caution">
    <text evidence="2">The sequence shown here is derived from an EMBL/GenBank/DDBJ whole genome shotgun (WGS) entry which is preliminary data.</text>
</comment>
<evidence type="ECO:0000313" key="3">
    <source>
        <dbReference type="Proteomes" id="UP000051155"/>
    </source>
</evidence>
<dbReference type="STRING" id="1423812.FD20_GL000422"/>
<evidence type="ECO:0000313" key="2">
    <source>
        <dbReference type="EMBL" id="KRL37390.1"/>
    </source>
</evidence>
<proteinExistence type="predicted"/>
<name>A0A0R1PYM2_9LACO</name>
<evidence type="ECO:0000259" key="1">
    <source>
        <dbReference type="SMART" id="SM00244"/>
    </source>
</evidence>
<dbReference type="Proteomes" id="UP000051155">
    <property type="component" value="Unassembled WGS sequence"/>
</dbReference>